<dbReference type="Proteomes" id="UP001595791">
    <property type="component" value="Unassembled WGS sequence"/>
</dbReference>
<dbReference type="InterPro" id="IPR003765">
    <property type="entry name" value="NO3_reductase_chaperone_NarJ"/>
</dbReference>
<reference evidence="3" key="1">
    <citation type="journal article" date="2019" name="Int. J. Syst. Evol. Microbiol.">
        <title>The Global Catalogue of Microorganisms (GCM) 10K type strain sequencing project: providing services to taxonomists for standard genome sequencing and annotation.</title>
        <authorList>
            <consortium name="The Broad Institute Genomics Platform"/>
            <consortium name="The Broad Institute Genome Sequencing Center for Infectious Disease"/>
            <person name="Wu L."/>
            <person name="Ma J."/>
        </authorList>
    </citation>
    <scope>NUCLEOTIDE SEQUENCE [LARGE SCALE GENOMIC DNA]</scope>
    <source>
        <strain evidence="3">LMG 29894</strain>
    </source>
</reference>
<dbReference type="NCBIfam" id="TIGR00684">
    <property type="entry name" value="narJ"/>
    <property type="match status" value="1"/>
</dbReference>
<dbReference type="EMBL" id="JBHSBU010000001">
    <property type="protein sequence ID" value="MFC4159064.1"/>
    <property type="molecule type" value="Genomic_DNA"/>
</dbReference>
<dbReference type="Pfam" id="PF02613">
    <property type="entry name" value="Nitrate_red_del"/>
    <property type="match status" value="1"/>
</dbReference>
<dbReference type="Gene3D" id="1.10.3480.10">
    <property type="entry name" value="TorD-like"/>
    <property type="match status" value="1"/>
</dbReference>
<name>A0ABV8MM02_9NEIS</name>
<dbReference type="PANTHER" id="PTHR43680:SF2">
    <property type="entry name" value="NITRATE REDUCTASE MOLYBDENUM COFACTOR ASSEMBLY CHAPERONE NARJ"/>
    <property type="match status" value="1"/>
</dbReference>
<dbReference type="PANTHER" id="PTHR43680">
    <property type="entry name" value="NITRATE REDUCTASE MOLYBDENUM COFACTOR ASSEMBLY CHAPERONE"/>
    <property type="match status" value="1"/>
</dbReference>
<dbReference type="SUPFAM" id="SSF89155">
    <property type="entry name" value="TorD-like"/>
    <property type="match status" value="1"/>
</dbReference>
<comment type="caution">
    <text evidence="2">The sequence shown here is derived from an EMBL/GenBank/DDBJ whole genome shotgun (WGS) entry which is preliminary data.</text>
</comment>
<dbReference type="RefSeq" id="WP_378162412.1">
    <property type="nucleotide sequence ID" value="NZ_JBHSBU010000001.1"/>
</dbReference>
<protein>
    <submittedName>
        <fullName evidence="2">Nitrate reductase molybdenum cofactor assembly chaperone</fullName>
    </submittedName>
</protein>
<keyword evidence="1" id="KW-0534">Nitrate assimilation</keyword>
<sequence>MSLYRILSALLSYPEQELIDALPDIDAALADYPEVRQQLSPLTRFLASQPLIDLQENYVGTFDRSPAHSLHLFEHIHGESRDRGPAMVDLLHEYQKRGFEPFGDEDLGAELPDYLPLFLEFLSQLPDDEAQGFLDDAIHVAAAVGERLARHHSPYTCLFEVLRHLSSVTPLPLVEPPVRDMDELLETFGPGADGSEPLLKPRPGAAQTVQFYPRQAAGH</sequence>
<proteinExistence type="predicted"/>
<dbReference type="InterPro" id="IPR036411">
    <property type="entry name" value="TorD-like_sf"/>
</dbReference>
<evidence type="ECO:0000313" key="2">
    <source>
        <dbReference type="EMBL" id="MFC4159064.1"/>
    </source>
</evidence>
<gene>
    <name evidence="2" type="primary">narJ</name>
    <name evidence="2" type="ORF">ACFOW7_06805</name>
</gene>
<organism evidence="2 3">
    <name type="scientific">Chitinimonas lacunae</name>
    <dbReference type="NCBI Taxonomy" id="1963018"/>
    <lineage>
        <taxon>Bacteria</taxon>
        <taxon>Pseudomonadati</taxon>
        <taxon>Pseudomonadota</taxon>
        <taxon>Betaproteobacteria</taxon>
        <taxon>Neisseriales</taxon>
        <taxon>Chitinibacteraceae</taxon>
        <taxon>Chitinimonas</taxon>
    </lineage>
</organism>
<dbReference type="InterPro" id="IPR020945">
    <property type="entry name" value="DMSO/NO3_reduct_chaperone"/>
</dbReference>
<accession>A0ABV8MM02</accession>
<keyword evidence="3" id="KW-1185">Reference proteome</keyword>
<evidence type="ECO:0000313" key="3">
    <source>
        <dbReference type="Proteomes" id="UP001595791"/>
    </source>
</evidence>
<evidence type="ECO:0000256" key="1">
    <source>
        <dbReference type="ARBA" id="ARBA00023063"/>
    </source>
</evidence>